<feature type="compositionally biased region" description="Polar residues" evidence="1">
    <location>
        <begin position="599"/>
        <end position="609"/>
    </location>
</feature>
<feature type="region of interest" description="Disordered" evidence="1">
    <location>
        <begin position="293"/>
        <end position="407"/>
    </location>
</feature>
<feature type="compositionally biased region" description="Low complexity" evidence="1">
    <location>
        <begin position="478"/>
        <end position="496"/>
    </location>
</feature>
<dbReference type="STRING" id="683840.U5HGD3"/>
<feature type="region of interest" description="Disordered" evidence="1">
    <location>
        <begin position="1"/>
        <end position="27"/>
    </location>
</feature>
<feature type="compositionally biased region" description="Polar residues" evidence="1">
    <location>
        <begin position="518"/>
        <end position="530"/>
    </location>
</feature>
<dbReference type="InParanoid" id="U5HGD3"/>
<feature type="compositionally biased region" description="Polar residues" evidence="1">
    <location>
        <begin position="365"/>
        <end position="375"/>
    </location>
</feature>
<accession>U5HGD3</accession>
<reference evidence="4" key="1">
    <citation type="submission" date="2010-11" db="EMBL/GenBank/DDBJ databases">
        <title>The genome sequence of Microbotryum violaceum strain p1A1 Lamole.</title>
        <authorList>
            <person name="Cuomo C."/>
            <person name="Perlin M."/>
            <person name="Young S.K."/>
            <person name="Zeng Q."/>
            <person name="Gargeya S."/>
            <person name="Alvarado L."/>
            <person name="Berlin A."/>
            <person name="Chapman S.B."/>
            <person name="Chen Z."/>
            <person name="Freedman E."/>
            <person name="Gellesch M."/>
            <person name="Goldberg J."/>
            <person name="Griggs A."/>
            <person name="Gujja S."/>
            <person name="Heilman E."/>
            <person name="Heiman D."/>
            <person name="Howarth C."/>
            <person name="Mehta T."/>
            <person name="Neiman D."/>
            <person name="Pearson M."/>
            <person name="Roberts A."/>
            <person name="Saif S."/>
            <person name="Shea T."/>
            <person name="Shenoy N."/>
            <person name="Sisk P."/>
            <person name="Stolte C."/>
            <person name="Sykes S."/>
            <person name="White J."/>
            <person name="Yandava C."/>
            <person name="Haas B."/>
            <person name="Nusbaum C."/>
            <person name="Birren B."/>
        </authorList>
    </citation>
    <scope>NUCLEOTIDE SEQUENCE [LARGE SCALE GENOMIC DNA]</scope>
    <source>
        <strain evidence="4">p1A1 Lamole</strain>
    </source>
</reference>
<protein>
    <submittedName>
        <fullName evidence="2 3">Uncharacterized protein</fullName>
    </submittedName>
</protein>
<feature type="region of interest" description="Disordered" evidence="1">
    <location>
        <begin position="475"/>
        <end position="496"/>
    </location>
</feature>
<feature type="compositionally biased region" description="Low complexity" evidence="1">
    <location>
        <begin position="429"/>
        <end position="439"/>
    </location>
</feature>
<evidence type="ECO:0000313" key="3">
    <source>
        <dbReference type="EnsemblFungi" id="MVLG_06144T0"/>
    </source>
</evidence>
<feature type="region of interest" description="Disordered" evidence="1">
    <location>
        <begin position="705"/>
        <end position="740"/>
    </location>
</feature>
<sequence length="1008" mass="107063">MCDSDSATDGTQTWITQPPPADDDATADDDAIFLASLDAYLLPMSGDDIDLNLNSNAVTAAEQISVLEMAPAALLGSTSKAAPAPASTAPARGSIRFGRVPRFANGVDVDAESEMLDWHPSYVTESTNDLSVLSATDSEPLLTHPRPDELWETTPRSVSFASSTSGSAMERAAPADWQDLIEPAMRRGGEGDGLSFCSSETTGFTVARRAAPRDAAQEGQALHPTHGARGLDLDRLNCECNLAPGPWPSSSSSLTAAFPSASLPRSASFRVPEHSLHPQSHLRRSSYIEPGQYLQQQRKQQHWSSPSFFDPGSASSTEGTPELSPAASIASSASTGTPTAASATLYDYSPPPSPTVINRRRISLPSGTLTPNRNYSSVSSVGPLGSPLAGRSRCAPLPPPRSSTRPTSVHVSSAFVEMQDVYLQQQLPPSLPQQQCQHHSQSHDVLASGLMSTSSTPPRPSLFVAPSQMDALYRSASHDSNASSASPSSATSYASAPPLLSQTHADLVLVESSPLLRASSSNGEAQSVKTSLFGRRSSHRPAPIKIETSPKVRRQASRLSIEVPPNYLQQQPNRAHPLPGGLASPSSPYPSCPEAGSTRPMTPTQQAASQRDMEQLLGQLDNFLGPEGGGASQSMQEAMSSSPGRPIVPLRSPRGAPHLSIPSRMQNSLSSPANFGIASFEISGVTLNEGDLALLDDAEFHNQFNDSSKPYPASAPAWQTTFKPGPQPGQYGGPHPSQQVSYASRPAQYTAPMGSHQMGWSHGAAYQYDSATNTTGGPPTPTTPRYQVSAMPTYQRRESVDSDSLSSPVRRRRSSDGLSAHPTYYTATQHPNRMSYPYSEQQKQHQAPEYQTQRAPYTMQEQYSYGYAATSASSVAGSSSSSFYPTHHHPSSMPRPMVDSSDTFVQPDSPISPPKSPTKRARISPPKSTVPLPPPSPVRPPLTSSMSSPAVPTVRTKKSGGLAPMFINYSANDKKKLLGGVAPSGSSKKKREEAEAAARAAAAAAGQR</sequence>
<feature type="region of interest" description="Disordered" evidence="1">
    <location>
        <begin position="429"/>
        <end position="463"/>
    </location>
</feature>
<reference evidence="2 4" key="3">
    <citation type="journal article" date="2015" name="BMC Genomics">
        <title>Sex and parasites: genomic and transcriptomic analysis of Microbotryum lychnidis-dioicae, the biotrophic and plant-castrating anther smut fungus.</title>
        <authorList>
            <person name="Perlin M.H."/>
            <person name="Amselem J."/>
            <person name="Fontanillas E."/>
            <person name="Toh S.S."/>
            <person name="Chen Z."/>
            <person name="Goldberg J."/>
            <person name="Duplessis S."/>
            <person name="Henrissat B."/>
            <person name="Young S."/>
            <person name="Zeng Q."/>
            <person name="Aguileta G."/>
            <person name="Petit E."/>
            <person name="Badouin H."/>
            <person name="Andrews J."/>
            <person name="Razeeq D."/>
            <person name="Gabaldon T."/>
            <person name="Quesneville H."/>
            <person name="Giraud T."/>
            <person name="Hood M.E."/>
            <person name="Schultz D.J."/>
            <person name="Cuomo C.A."/>
        </authorList>
    </citation>
    <scope>NUCLEOTIDE SEQUENCE [LARGE SCALE GENOMIC DNA]</scope>
    <source>
        <strain evidence="2">P1A1 Lamole</strain>
        <strain evidence="4">p1A1 Lamole</strain>
    </source>
</reference>
<reference evidence="2" key="2">
    <citation type="submission" date="2010-11" db="EMBL/GenBank/DDBJ databases">
        <authorList>
            <consortium name="The Broad Institute Genome Sequencing Platform"/>
            <person name="Earl A."/>
            <person name="Ward D."/>
            <person name="Feldgarden M."/>
            <person name="Gevers D."/>
            <person name="Butler R."/>
            <person name="Young S.K."/>
            <person name="Zeng Q."/>
            <person name="Gargeya S."/>
            <person name="Fitzgerald M."/>
            <person name="Haas B."/>
            <person name="Abouelleil A."/>
            <person name="Alvarado L."/>
            <person name="Arachchi H.M."/>
            <person name="Berlin A."/>
            <person name="Brown A."/>
            <person name="Chapman S.B."/>
            <person name="Chen Z."/>
            <person name="Dunbar C."/>
            <person name="Freedman E."/>
            <person name="Gearin G."/>
            <person name="Gellesch M."/>
            <person name="Goldberg J."/>
            <person name="Griggs A."/>
            <person name="Gujja S."/>
            <person name="Heilman E."/>
            <person name="Heiman D."/>
            <person name="Howarth C."/>
            <person name="Larson L."/>
            <person name="Lui A."/>
            <person name="MacDonald P.J.P."/>
            <person name="Mehta T."/>
            <person name="Montmayeur A."/>
            <person name="Murphy C."/>
            <person name="Neiman D."/>
            <person name="Pearson M."/>
            <person name="Priest M."/>
            <person name="Roberts A."/>
            <person name="Saif S."/>
            <person name="Shea T."/>
            <person name="Shenoy N."/>
            <person name="Sisk P."/>
            <person name="Stolte C."/>
            <person name="Sykes S."/>
            <person name="White J."/>
            <person name="Yandava C."/>
            <person name="Wortman J."/>
            <person name="Nusbaum C."/>
            <person name="Birren B."/>
        </authorList>
    </citation>
    <scope>NUCLEOTIDE SEQUENCE</scope>
    <source>
        <strain evidence="2">P1A1 Lamole</strain>
    </source>
</reference>
<dbReference type="HOGENOM" id="CLU_298301_0_0_1"/>
<feature type="compositionally biased region" description="Polar residues" evidence="1">
    <location>
        <begin position="825"/>
        <end position="855"/>
    </location>
</feature>
<gene>
    <name evidence="2" type="ORF">MVLG_06144</name>
</gene>
<feature type="region of interest" description="Disordered" evidence="1">
    <location>
        <begin position="876"/>
        <end position="958"/>
    </location>
</feature>
<evidence type="ECO:0000313" key="2">
    <source>
        <dbReference type="EMBL" id="KDE03382.1"/>
    </source>
</evidence>
<dbReference type="EMBL" id="AEIJ01000685">
    <property type="status" value="NOT_ANNOTATED_CDS"/>
    <property type="molecule type" value="Genomic_DNA"/>
</dbReference>
<organism evidence="2">
    <name type="scientific">Microbotryum lychnidis-dioicae (strain p1A1 Lamole / MvSl-1064)</name>
    <name type="common">Anther smut fungus</name>
    <dbReference type="NCBI Taxonomy" id="683840"/>
    <lineage>
        <taxon>Eukaryota</taxon>
        <taxon>Fungi</taxon>
        <taxon>Dikarya</taxon>
        <taxon>Basidiomycota</taxon>
        <taxon>Pucciniomycotina</taxon>
        <taxon>Microbotryomycetes</taxon>
        <taxon>Microbotryales</taxon>
        <taxon>Microbotryaceae</taxon>
        <taxon>Microbotryum</taxon>
    </lineage>
</organism>
<evidence type="ECO:0000256" key="1">
    <source>
        <dbReference type="SAM" id="MobiDB-lite"/>
    </source>
</evidence>
<feature type="compositionally biased region" description="Low complexity" evidence="1">
    <location>
        <begin position="324"/>
        <end position="344"/>
    </location>
</feature>
<proteinExistence type="predicted"/>
<dbReference type="OrthoDB" id="2528337at2759"/>
<dbReference type="EnsemblFungi" id="MVLG_06144T0">
    <property type="protein sequence ID" value="MVLG_06144T0"/>
    <property type="gene ID" value="MVLG_06144"/>
</dbReference>
<feature type="compositionally biased region" description="Low complexity" evidence="1">
    <location>
        <begin position="997"/>
        <end position="1008"/>
    </location>
</feature>
<feature type="compositionally biased region" description="Low complexity" evidence="1">
    <location>
        <begin position="632"/>
        <end position="642"/>
    </location>
</feature>
<dbReference type="EMBL" id="GL541742">
    <property type="protein sequence ID" value="KDE03382.1"/>
    <property type="molecule type" value="Genomic_DNA"/>
</dbReference>
<feature type="region of interest" description="Disordered" evidence="1">
    <location>
        <begin position="516"/>
        <end position="665"/>
    </location>
</feature>
<reference evidence="3" key="4">
    <citation type="submission" date="2015-06" db="UniProtKB">
        <authorList>
            <consortium name="EnsemblFungi"/>
        </authorList>
    </citation>
    <scope>IDENTIFICATION</scope>
</reference>
<feature type="compositionally biased region" description="Low complexity" evidence="1">
    <location>
        <begin position="577"/>
        <end position="586"/>
    </location>
</feature>
<feature type="compositionally biased region" description="Low complexity" evidence="1">
    <location>
        <begin position="376"/>
        <end position="388"/>
    </location>
</feature>
<feature type="compositionally biased region" description="Polar residues" evidence="1">
    <location>
        <begin position="1"/>
        <end position="16"/>
    </location>
</feature>
<name>U5HGD3_USTV1</name>
<feature type="region of interest" description="Disordered" evidence="1">
    <location>
        <begin position="976"/>
        <end position="1008"/>
    </location>
</feature>
<dbReference type="OMA" id="CECNLAP"/>
<feature type="compositionally biased region" description="Polar residues" evidence="1">
    <location>
        <begin position="293"/>
        <end position="319"/>
    </location>
</feature>
<feature type="region of interest" description="Disordered" evidence="1">
    <location>
        <begin position="770"/>
        <end position="855"/>
    </location>
</feature>
<evidence type="ECO:0000313" key="4">
    <source>
        <dbReference type="Proteomes" id="UP000017200"/>
    </source>
</evidence>
<keyword evidence="4" id="KW-1185">Reference proteome</keyword>
<feature type="compositionally biased region" description="Pro residues" evidence="1">
    <location>
        <begin position="931"/>
        <end position="940"/>
    </location>
</feature>
<dbReference type="AlphaFoldDB" id="U5HGD3"/>
<dbReference type="Proteomes" id="UP000017200">
    <property type="component" value="Unassembled WGS sequence"/>
</dbReference>